<accession>B4Y330</accession>
<reference evidence="1" key="1">
    <citation type="journal article" date="2008" name="J. Bacteriol.">
        <title>The evolution of class 1 integrons and the rise of antibiotic resistance.</title>
        <authorList>
            <person name="Gillings M."/>
            <person name="Boucher Y."/>
            <person name="Labbate M."/>
            <person name="Holmes A."/>
            <person name="Krishnan S."/>
            <person name="Holley M."/>
            <person name="Stokes H.W."/>
        </authorList>
    </citation>
    <scope>NUCLEOTIDE SEQUENCE</scope>
</reference>
<protein>
    <submittedName>
        <fullName evidence="1">Uncharacterized protein</fullName>
    </submittedName>
</protein>
<organism evidence="1">
    <name type="scientific">Hydrogenophaga sp. PL2G6</name>
    <dbReference type="NCBI Taxonomy" id="503997"/>
    <lineage>
        <taxon>Bacteria</taxon>
        <taxon>Pseudomonadati</taxon>
        <taxon>Pseudomonadota</taxon>
        <taxon>Betaproteobacteria</taxon>
        <taxon>Burkholderiales</taxon>
        <taxon>Comamonadaceae</taxon>
        <taxon>Hydrogenophaga</taxon>
    </lineage>
</organism>
<dbReference type="EMBL" id="EU327989">
    <property type="protein sequence ID" value="ACB13006.1"/>
    <property type="molecule type" value="Genomic_DNA"/>
</dbReference>
<evidence type="ECO:0000313" key="1">
    <source>
        <dbReference type="EMBL" id="ACB13006.1"/>
    </source>
</evidence>
<proteinExistence type="predicted"/>
<dbReference type="AlphaFoldDB" id="B4Y330"/>
<name>B4Y330_9BURK</name>
<sequence length="146" mass="16120">MMSTPHDELVEGANLLRPLMDANGFEFSLGEAGTGSGGNFAVGQYQRGNRMIRFSVRFGLGRVEYKVGESSITHEDFLRYSGAWGRHAFPNFGSTVQGSFVALKQDLINHVQVFLSGADAEFLSIVRARDAEPNRYKGFAALGRRR</sequence>